<feature type="compositionally biased region" description="Polar residues" evidence="6">
    <location>
        <begin position="21"/>
        <end position="37"/>
    </location>
</feature>
<feature type="transmembrane region" description="Helical" evidence="7">
    <location>
        <begin position="499"/>
        <end position="521"/>
    </location>
</feature>
<organism evidence="8">
    <name type="scientific">Percolomonas cosmopolitus</name>
    <dbReference type="NCBI Taxonomy" id="63605"/>
    <lineage>
        <taxon>Eukaryota</taxon>
        <taxon>Discoba</taxon>
        <taxon>Heterolobosea</taxon>
        <taxon>Tetramitia</taxon>
        <taxon>Eutetramitia</taxon>
        <taxon>Percolomonadidae</taxon>
        <taxon>Percolomonas</taxon>
    </lineage>
</organism>
<feature type="transmembrane region" description="Helical" evidence="7">
    <location>
        <begin position="224"/>
        <end position="249"/>
    </location>
</feature>
<evidence type="ECO:0000256" key="6">
    <source>
        <dbReference type="SAM" id="MobiDB-lite"/>
    </source>
</evidence>
<dbReference type="EMBL" id="HBGD01003374">
    <property type="protein sequence ID" value="CAD9079556.1"/>
    <property type="molecule type" value="Transcribed_RNA"/>
</dbReference>
<keyword evidence="5 7" id="KW-0472">Membrane</keyword>
<feature type="transmembrane region" description="Helical" evidence="7">
    <location>
        <begin position="158"/>
        <end position="181"/>
    </location>
</feature>
<feature type="transmembrane region" description="Helical" evidence="7">
    <location>
        <begin position="73"/>
        <end position="94"/>
    </location>
</feature>
<feature type="transmembrane region" description="Helical" evidence="7">
    <location>
        <begin position="346"/>
        <end position="364"/>
    </location>
</feature>
<feature type="transmembrane region" description="Helical" evidence="7">
    <location>
        <begin position="394"/>
        <end position="415"/>
    </location>
</feature>
<dbReference type="InterPro" id="IPR000109">
    <property type="entry name" value="POT_fam"/>
</dbReference>
<feature type="region of interest" description="Disordered" evidence="6">
    <location>
        <begin position="1"/>
        <end position="37"/>
    </location>
</feature>
<dbReference type="InterPro" id="IPR036259">
    <property type="entry name" value="MFS_trans_sf"/>
</dbReference>
<gene>
    <name evidence="8" type="ORF">PCOS0759_LOCUS2790</name>
</gene>
<comment type="subcellular location">
    <subcellularLocation>
        <location evidence="1">Membrane</location>
        <topology evidence="1">Multi-pass membrane protein</topology>
    </subcellularLocation>
</comment>
<keyword evidence="4 7" id="KW-1133">Transmembrane helix</keyword>
<proteinExistence type="inferred from homology"/>
<feature type="transmembrane region" description="Helical" evidence="7">
    <location>
        <begin position="255"/>
        <end position="276"/>
    </location>
</feature>
<feature type="transmembrane region" description="Helical" evidence="7">
    <location>
        <begin position="427"/>
        <end position="447"/>
    </location>
</feature>
<evidence type="ECO:0000256" key="5">
    <source>
        <dbReference type="ARBA" id="ARBA00023136"/>
    </source>
</evidence>
<dbReference type="PANTHER" id="PTHR11654">
    <property type="entry name" value="OLIGOPEPTIDE TRANSPORTER-RELATED"/>
    <property type="match status" value="1"/>
</dbReference>
<evidence type="ECO:0000256" key="3">
    <source>
        <dbReference type="ARBA" id="ARBA00022692"/>
    </source>
</evidence>
<dbReference type="InterPro" id="IPR005279">
    <property type="entry name" value="Dipep/tripep_permease"/>
</dbReference>
<evidence type="ECO:0000256" key="7">
    <source>
        <dbReference type="SAM" id="Phobius"/>
    </source>
</evidence>
<dbReference type="NCBIfam" id="TIGR00924">
    <property type="entry name" value="yjdL_sub1_fam"/>
    <property type="match status" value="1"/>
</dbReference>
<dbReference type="GO" id="GO:0006857">
    <property type="term" value="P:oligopeptide transport"/>
    <property type="evidence" value="ECO:0007669"/>
    <property type="project" value="InterPro"/>
</dbReference>
<feature type="transmembrane region" description="Helical" evidence="7">
    <location>
        <begin position="125"/>
        <end position="146"/>
    </location>
</feature>
<dbReference type="PROSITE" id="PS01022">
    <property type="entry name" value="PTR2_1"/>
    <property type="match status" value="1"/>
</dbReference>
<feature type="transmembrane region" description="Helical" evidence="7">
    <location>
        <begin position="187"/>
        <end position="204"/>
    </location>
</feature>
<dbReference type="Pfam" id="PF00854">
    <property type="entry name" value="PTR2"/>
    <property type="match status" value="1"/>
</dbReference>
<dbReference type="GO" id="GO:1904680">
    <property type="term" value="F:peptide transmembrane transporter activity"/>
    <property type="evidence" value="ECO:0007669"/>
    <property type="project" value="InterPro"/>
</dbReference>
<dbReference type="AlphaFoldDB" id="A0A7S1KQ55"/>
<dbReference type="Gene3D" id="1.20.1250.20">
    <property type="entry name" value="MFS general substrate transporter like domains"/>
    <property type="match status" value="1"/>
</dbReference>
<accession>A0A7S1KQ55</accession>
<evidence type="ECO:0000256" key="2">
    <source>
        <dbReference type="ARBA" id="ARBA00005982"/>
    </source>
</evidence>
<evidence type="ECO:0000313" key="8">
    <source>
        <dbReference type="EMBL" id="CAD9079556.1"/>
    </source>
</evidence>
<feature type="transmembrane region" description="Helical" evidence="7">
    <location>
        <begin position="533"/>
        <end position="553"/>
    </location>
</feature>
<evidence type="ECO:0000256" key="1">
    <source>
        <dbReference type="ARBA" id="ARBA00004141"/>
    </source>
</evidence>
<evidence type="ECO:0000256" key="4">
    <source>
        <dbReference type="ARBA" id="ARBA00022989"/>
    </source>
</evidence>
<keyword evidence="3 7" id="KW-0812">Transmembrane</keyword>
<feature type="transmembrane region" description="Helical" evidence="7">
    <location>
        <begin position="467"/>
        <end position="487"/>
    </location>
</feature>
<dbReference type="GO" id="GO:0016020">
    <property type="term" value="C:membrane"/>
    <property type="evidence" value="ECO:0007669"/>
    <property type="project" value="UniProtKB-SubCell"/>
</dbReference>
<protein>
    <submittedName>
        <fullName evidence="8">Uncharacterized protein</fullName>
    </submittedName>
</protein>
<sequence length="608" mass="67649">MTRKSRTPSFQQSAREDNAEKQSLTPKSPTEQNTKTSANFQSMLNTNDTYAASTFEESPIKAKNNTSGFTGKLTSVVSSFFSFLQFPKVVWLILLSEGSERLAFYGFKTVLPLFLKDYLNWDEDGATVIIHSFIFFAYLTPLLGSVMADGFFGKFTTILIMAILYCIGQVLVAVTAIPGLTGHPPRSWGIIIGLFIIGLASGGIKPNVSSMGGEQFSSRDPVLITSFFSFFYLTINLGSTFSTIVTPILRTEFGYAIAFALPAVAMILSTIVFAVGRPWYKIVKPKENIVISSAKVAVYSLICTARDWVKRFLSIFRITSAPVRVTHFLDRAKKRYPERLVEDIKICLRIIIVLMPICAFFALFDQHASRFVFQATHMNRNFFGVNLDADQIQVINPFMIILLVPFFDRLVYPACRLFDRVFVLTPLRRMAVGFVITALSFVLSAFVDFLVEHFGPGKIHVIAQLPQYITLGMGEILVSVTALEFAYQQAPPRMKSLMSAFYLLTVSAGNVIVLIVAALPIPAFPYKQTVEFLVFAGLIMCALGIFLILAWFYKYRDTTQDDDQVASDQNVKTIPVISSAVDDELDGDFSGDGCDAKVSSMYDVESAM</sequence>
<dbReference type="InterPro" id="IPR018456">
    <property type="entry name" value="PTR2_symporter_CS"/>
</dbReference>
<comment type="similarity">
    <text evidence="2">Belongs to the major facilitator superfamily. Proton-dependent oligopeptide transporter (POT/PTR) (TC 2.A.17) family.</text>
</comment>
<dbReference type="SUPFAM" id="SSF103473">
    <property type="entry name" value="MFS general substrate transporter"/>
    <property type="match status" value="1"/>
</dbReference>
<name>A0A7S1KQ55_9EUKA</name>
<reference evidence="8" key="1">
    <citation type="submission" date="2021-01" db="EMBL/GenBank/DDBJ databases">
        <authorList>
            <person name="Corre E."/>
            <person name="Pelletier E."/>
            <person name="Niang G."/>
            <person name="Scheremetjew M."/>
            <person name="Finn R."/>
            <person name="Kale V."/>
            <person name="Holt S."/>
            <person name="Cochrane G."/>
            <person name="Meng A."/>
            <person name="Brown T."/>
            <person name="Cohen L."/>
        </authorList>
    </citation>
    <scope>NUCLEOTIDE SEQUENCE</scope>
    <source>
        <strain evidence="8">WS</strain>
    </source>
</reference>